<feature type="non-terminal residue" evidence="1">
    <location>
        <position position="51"/>
    </location>
</feature>
<dbReference type="CDD" id="cd00448">
    <property type="entry name" value="YjgF_YER057c_UK114_family"/>
    <property type="match status" value="1"/>
</dbReference>
<accession>X1IFS4</accession>
<name>X1IFS4_9ZZZZ</name>
<comment type="caution">
    <text evidence="1">The sequence shown here is derived from an EMBL/GenBank/DDBJ whole genome shotgun (WGS) entry which is preliminary data.</text>
</comment>
<dbReference type="Gene3D" id="3.30.1330.40">
    <property type="entry name" value="RutC-like"/>
    <property type="match status" value="1"/>
</dbReference>
<sequence length="51" mass="5367">MTKEVISTETAPKAIGPYSQAIRVGSYLFLSGQLPIDPNTGAITGDDINSQ</sequence>
<dbReference type="Pfam" id="PF01042">
    <property type="entry name" value="Ribonuc_L-PSP"/>
    <property type="match status" value="1"/>
</dbReference>
<dbReference type="SUPFAM" id="SSF55298">
    <property type="entry name" value="YjgF-like"/>
    <property type="match status" value="1"/>
</dbReference>
<gene>
    <name evidence="1" type="ORF">S03H2_52700</name>
</gene>
<dbReference type="AlphaFoldDB" id="X1IFS4"/>
<dbReference type="InterPro" id="IPR006175">
    <property type="entry name" value="YjgF/YER057c/UK114"/>
</dbReference>
<evidence type="ECO:0000313" key="1">
    <source>
        <dbReference type="EMBL" id="GAH68110.1"/>
    </source>
</evidence>
<reference evidence="1" key="1">
    <citation type="journal article" date="2014" name="Front. Microbiol.">
        <title>High frequency of phylogenetically diverse reductive dehalogenase-homologous genes in deep subseafloor sedimentary metagenomes.</title>
        <authorList>
            <person name="Kawai M."/>
            <person name="Futagami T."/>
            <person name="Toyoda A."/>
            <person name="Takaki Y."/>
            <person name="Nishi S."/>
            <person name="Hori S."/>
            <person name="Arai W."/>
            <person name="Tsubouchi T."/>
            <person name="Morono Y."/>
            <person name="Uchiyama I."/>
            <person name="Ito T."/>
            <person name="Fujiyama A."/>
            <person name="Inagaki F."/>
            <person name="Takami H."/>
        </authorList>
    </citation>
    <scope>NUCLEOTIDE SEQUENCE</scope>
    <source>
        <strain evidence="1">Expedition CK06-06</strain>
    </source>
</reference>
<organism evidence="1">
    <name type="scientific">marine sediment metagenome</name>
    <dbReference type="NCBI Taxonomy" id="412755"/>
    <lineage>
        <taxon>unclassified sequences</taxon>
        <taxon>metagenomes</taxon>
        <taxon>ecological metagenomes</taxon>
    </lineage>
</organism>
<proteinExistence type="predicted"/>
<dbReference type="InterPro" id="IPR035959">
    <property type="entry name" value="RutC-like_sf"/>
</dbReference>
<protein>
    <submittedName>
        <fullName evidence="1">Uncharacterized protein</fullName>
    </submittedName>
</protein>
<dbReference type="EMBL" id="BARU01033497">
    <property type="protein sequence ID" value="GAH68110.1"/>
    <property type="molecule type" value="Genomic_DNA"/>
</dbReference>